<protein>
    <submittedName>
        <fullName evidence="1">HEPN domain-containing protein</fullName>
    </submittedName>
</protein>
<organism evidence="1 2">
    <name type="scientific">Rothia mucilaginosa</name>
    <dbReference type="NCBI Taxonomy" id="43675"/>
    <lineage>
        <taxon>Bacteria</taxon>
        <taxon>Bacillati</taxon>
        <taxon>Actinomycetota</taxon>
        <taxon>Actinomycetes</taxon>
        <taxon>Micrococcales</taxon>
        <taxon>Micrococcaceae</taxon>
        <taxon>Rothia</taxon>
    </lineage>
</organism>
<dbReference type="Proteomes" id="UP000770330">
    <property type="component" value="Unassembled WGS sequence"/>
</dbReference>
<evidence type="ECO:0000313" key="2">
    <source>
        <dbReference type="Proteomes" id="UP000770330"/>
    </source>
</evidence>
<reference evidence="1" key="1">
    <citation type="submission" date="2020-04" db="EMBL/GenBank/DDBJ databases">
        <title>Deep metagenomics examines the oral microbiome during advanced dental caries in children, revealing novel taxa and co-occurrences with host molecules.</title>
        <authorList>
            <person name="Baker J.L."/>
            <person name="Morton J.T."/>
            <person name="Dinis M."/>
            <person name="Alvarez R."/>
            <person name="Tran N.C."/>
            <person name="Knight R."/>
            <person name="Edlund A."/>
        </authorList>
    </citation>
    <scope>NUCLEOTIDE SEQUENCE</scope>
    <source>
        <strain evidence="1">JCVI_39_bin.18</strain>
    </source>
</reference>
<dbReference type="AlphaFoldDB" id="A0A2I1Z7J4"/>
<dbReference type="Gene3D" id="1.20.120.330">
    <property type="entry name" value="Nucleotidyltransferases domain 2"/>
    <property type="match status" value="1"/>
</dbReference>
<gene>
    <name evidence="1" type="ORF">HXO61_02795</name>
</gene>
<evidence type="ECO:0000313" key="1">
    <source>
        <dbReference type="EMBL" id="MBF1656849.1"/>
    </source>
</evidence>
<dbReference type="EMBL" id="JABZXO010000004">
    <property type="protein sequence ID" value="MBF1656849.1"/>
    <property type="molecule type" value="Genomic_DNA"/>
</dbReference>
<sequence length="164" mass="18325">MSTLKPNAPTPGPWTVGRERILELIESGELERVVVNREHAQGLLLRARRHLKTAHRLVVDDPEGAYTLLYDASRLAMTAALAVQGLRPTTRGGHIVVGDALRAQRGPHDAVGKLYSRLRRTRHEVEYPGLDYEPIAVEEAEEALEDAEYIVQEMTLFIPKLGPF</sequence>
<dbReference type="RefSeq" id="WP_102033631.1">
    <property type="nucleotide sequence ID" value="NZ_CAURIN010000002.1"/>
</dbReference>
<dbReference type="InterPro" id="IPR007842">
    <property type="entry name" value="HEPN_dom"/>
</dbReference>
<name>A0A2I1Z7J4_9MICC</name>
<proteinExistence type="predicted"/>
<accession>A0A2I1Z7J4</accession>
<comment type="caution">
    <text evidence="1">The sequence shown here is derived from an EMBL/GenBank/DDBJ whole genome shotgun (WGS) entry which is preliminary data.</text>
</comment>
<dbReference type="Pfam" id="PF05168">
    <property type="entry name" value="HEPN"/>
    <property type="match status" value="1"/>
</dbReference>